<dbReference type="EC" id="2.8.1.14" evidence="3"/>
<evidence type="ECO:0000256" key="2">
    <source>
        <dbReference type="ARBA" id="ARBA00006191"/>
    </source>
</evidence>
<dbReference type="SUPFAM" id="SSF52402">
    <property type="entry name" value="Adenine nucleotide alpha hydrolases-like"/>
    <property type="match status" value="1"/>
</dbReference>
<dbReference type="Pfam" id="PF20258">
    <property type="entry name" value="tRNA_Me_trans_C"/>
    <property type="match status" value="1"/>
</dbReference>
<dbReference type="PANTHER" id="PTHR11933">
    <property type="entry name" value="TRNA 5-METHYLAMINOMETHYL-2-THIOURIDYLATE -METHYLTRANSFERASE"/>
    <property type="match status" value="1"/>
</dbReference>
<dbReference type="Gene3D" id="3.40.50.620">
    <property type="entry name" value="HUPs"/>
    <property type="match status" value="1"/>
</dbReference>
<dbReference type="GO" id="GO:0002143">
    <property type="term" value="P:tRNA wobble position uridine thiolation"/>
    <property type="evidence" value="ECO:0007669"/>
    <property type="project" value="TreeGrafter"/>
</dbReference>
<proteinExistence type="inferred from homology"/>
<evidence type="ECO:0000256" key="1">
    <source>
        <dbReference type="ARBA" id="ARBA00003986"/>
    </source>
</evidence>
<dbReference type="InterPro" id="IPR014729">
    <property type="entry name" value="Rossmann-like_a/b/a_fold"/>
</dbReference>
<dbReference type="InterPro" id="IPR004506">
    <property type="entry name" value="MnmA-like"/>
</dbReference>
<evidence type="ECO:0000313" key="6">
    <source>
        <dbReference type="EMBL" id="JAT76117.1"/>
    </source>
</evidence>
<dbReference type="Pfam" id="PF03054">
    <property type="entry name" value="tRNA_Me_trans"/>
    <property type="match status" value="1"/>
</dbReference>
<comment type="catalytic activity">
    <reaction evidence="4">
        <text>5-taurinomethyluridine(34) in tRNA + S-sulfanyl-L-cysteinyl-[protein] + AH2 + ATP = 5-taurinomethyl-2-thiouridine(34) in tRNA + L-cysteinyl-[protein] + A + AMP + diphosphate + H(+)</text>
        <dbReference type="Rhea" id="RHEA:47040"/>
        <dbReference type="Rhea" id="RHEA-COMP:10131"/>
        <dbReference type="Rhea" id="RHEA-COMP:11726"/>
        <dbReference type="Rhea" id="RHEA-COMP:11732"/>
        <dbReference type="Rhea" id="RHEA-COMP:11733"/>
        <dbReference type="ChEBI" id="CHEBI:13193"/>
        <dbReference type="ChEBI" id="CHEBI:15378"/>
        <dbReference type="ChEBI" id="CHEBI:17499"/>
        <dbReference type="ChEBI" id="CHEBI:29950"/>
        <dbReference type="ChEBI" id="CHEBI:30616"/>
        <dbReference type="ChEBI" id="CHEBI:33019"/>
        <dbReference type="ChEBI" id="CHEBI:61963"/>
        <dbReference type="ChEBI" id="CHEBI:87171"/>
        <dbReference type="ChEBI" id="CHEBI:87172"/>
        <dbReference type="ChEBI" id="CHEBI:456215"/>
        <dbReference type="EC" id="2.8.1.14"/>
    </reaction>
</comment>
<evidence type="ECO:0000313" key="7">
    <source>
        <dbReference type="EMBL" id="JAT76441.1"/>
    </source>
</evidence>
<feature type="domain" description="tRNA-specific 2-thiouridylase MnmA-like C-terminal" evidence="5">
    <location>
        <begin position="375"/>
        <end position="405"/>
    </location>
</feature>
<dbReference type="Gene3D" id="2.40.30.10">
    <property type="entry name" value="Translation factors"/>
    <property type="match status" value="1"/>
</dbReference>
<gene>
    <name evidence="7" type="ORF">g.9213</name>
    <name evidence="6" type="ORF">g.9216</name>
</gene>
<organism evidence="7">
    <name type="scientific">Auxenochlorella protothecoides</name>
    <name type="common">Green microalga</name>
    <name type="synonym">Chlorella protothecoides</name>
    <dbReference type="NCBI Taxonomy" id="3075"/>
    <lineage>
        <taxon>Eukaryota</taxon>
        <taxon>Viridiplantae</taxon>
        <taxon>Chlorophyta</taxon>
        <taxon>core chlorophytes</taxon>
        <taxon>Trebouxiophyceae</taxon>
        <taxon>Chlorellales</taxon>
        <taxon>Chlorellaceae</taxon>
        <taxon>Auxenochlorella</taxon>
    </lineage>
</organism>
<dbReference type="NCBIfam" id="NF001138">
    <property type="entry name" value="PRK00143.1"/>
    <property type="match status" value="1"/>
</dbReference>
<evidence type="ECO:0000256" key="3">
    <source>
        <dbReference type="ARBA" id="ARBA00011953"/>
    </source>
</evidence>
<dbReference type="EMBL" id="GDKF01002181">
    <property type="protein sequence ID" value="JAT76441.1"/>
    <property type="molecule type" value="Transcribed_RNA"/>
</dbReference>
<name>A0A1D2ABI6_AUXPR</name>
<sequence length="431" mass="45265">MLGRWAVHGTRLSRACTGRAFHCTPPTRDRIAVGISGGVDSAVAALLLQRAGHDVQGLFMRNWDEGEETGNRNCSVEADAAAAARVCRHLGVPLAEVDFVSEYWTRVFEGFLAQAGRGLTPNPDLACNRHIKFDLLAERAAALGCGALATGHYARLEPGDPPRLLRARDAARDQTYFLASVRPQALAYARFPLGGLTKPEVRALAAGAGLAEAAGRRSSAGICFVGRRRFGAFLEQYLAPLPGHYRDVDSGADLGPAANLLALTLGQRASVGGGPQRAYVAGKDVCARVAHVASGPDHPALRCRAALLRSPHWLDGGAAAAALADGGELRCLYKARYGQEPLPCTLRALGMGGFRTSALCTLLEEDELIGPGFLVAHFDEPARAITPQQAFVMYDGERCLGSALIAKPGPSLAEEAGGGCLDGARPAAADA</sequence>
<dbReference type="CDD" id="cd01998">
    <property type="entry name" value="MnmA_TRMU-like"/>
    <property type="match status" value="1"/>
</dbReference>
<reference evidence="7" key="1">
    <citation type="submission" date="2015-08" db="EMBL/GenBank/DDBJ databases">
        <authorList>
            <person name="Babu N.S."/>
            <person name="Beckwith C.J."/>
            <person name="Beseler K.G."/>
            <person name="Brison A."/>
            <person name="Carone J.V."/>
            <person name="Caskin T.P."/>
            <person name="Diamond M."/>
            <person name="Durham M.E."/>
            <person name="Foxe J.M."/>
            <person name="Go M."/>
            <person name="Henderson B.A."/>
            <person name="Jones I.B."/>
            <person name="McGettigan J.A."/>
            <person name="Micheletti S.J."/>
            <person name="Nasrallah M.E."/>
            <person name="Ortiz D."/>
            <person name="Piller C.R."/>
            <person name="Privatt S.R."/>
            <person name="Schneider S.L."/>
            <person name="Sharp S."/>
            <person name="Smith T.C."/>
            <person name="Stanton J.D."/>
            <person name="Ullery H.E."/>
            <person name="Wilson R.J."/>
            <person name="Serrano M.G."/>
            <person name="Buck G."/>
            <person name="Lee V."/>
            <person name="Wang Y."/>
            <person name="Carvalho R."/>
            <person name="Voegtly L."/>
            <person name="Shi R."/>
            <person name="Duckworth R."/>
            <person name="Johnson A."/>
            <person name="Loviza R."/>
            <person name="Walstead R."/>
            <person name="Shah Z."/>
            <person name="Kiflezghi M."/>
            <person name="Wade K."/>
            <person name="Ball S.L."/>
            <person name="Bradley K.W."/>
            <person name="Asai D.J."/>
            <person name="Bowman C.A."/>
            <person name="Russell D.A."/>
            <person name="Pope W.H."/>
            <person name="Jacobs-Sera D."/>
            <person name="Hendrix R.W."/>
            <person name="Hatfull G.F."/>
        </authorList>
    </citation>
    <scope>NUCLEOTIDE SEQUENCE</scope>
</reference>
<dbReference type="NCBIfam" id="TIGR00420">
    <property type="entry name" value="trmU"/>
    <property type="match status" value="1"/>
</dbReference>
<protein>
    <recommendedName>
        <fullName evidence="3">tRNA-5-taurinomethyluridine 2-sulfurtransferase</fullName>
        <ecNumber evidence="3">2.8.1.14</ecNumber>
    </recommendedName>
</protein>
<comment type="function">
    <text evidence="1">Catalyzes the 2-thiolation of uridine at the wobble position (U34) of mitochondrial tRNA(Lys), tRNA(Glu) and tRNA(Gln). Required for the formation of 5-taurinomethyl-2-thiouridine (tm5s2U) of mitochondrial tRNA(Lys), tRNA(Glu), and tRNA(Gln) at the wobble position. ATP is required to activate the C2 atom of the wobble base.</text>
</comment>
<evidence type="ECO:0000256" key="4">
    <source>
        <dbReference type="ARBA" id="ARBA00049564"/>
    </source>
</evidence>
<dbReference type="AlphaFoldDB" id="A0A1D2ABI6"/>
<evidence type="ECO:0000259" key="5">
    <source>
        <dbReference type="Pfam" id="PF20258"/>
    </source>
</evidence>
<comment type="similarity">
    <text evidence="2">Belongs to the MnmA/TRMU family.</text>
</comment>
<dbReference type="PANTHER" id="PTHR11933:SF5">
    <property type="entry name" value="MITOCHONDRIAL TRNA-SPECIFIC 2-THIOURIDYLASE 1"/>
    <property type="match status" value="1"/>
</dbReference>
<dbReference type="EMBL" id="GDKF01002505">
    <property type="protein sequence ID" value="JAT76117.1"/>
    <property type="molecule type" value="Transcribed_RNA"/>
</dbReference>
<dbReference type="GO" id="GO:0061708">
    <property type="term" value="F:tRNA-5-taurinomethyluridine 2-sulfurtransferase"/>
    <property type="evidence" value="ECO:0007669"/>
    <property type="project" value="UniProtKB-EC"/>
</dbReference>
<accession>A0A1D2ABI6</accession>
<dbReference type="InterPro" id="IPR046885">
    <property type="entry name" value="MnmA-like_C"/>
</dbReference>